<dbReference type="Proteomes" id="UP000243217">
    <property type="component" value="Unassembled WGS sequence"/>
</dbReference>
<dbReference type="CDD" id="cd06093">
    <property type="entry name" value="PX_domain"/>
    <property type="match status" value="1"/>
</dbReference>
<dbReference type="PROSITE" id="PS50089">
    <property type="entry name" value="ZF_RING_2"/>
    <property type="match status" value="1"/>
</dbReference>
<organism evidence="7 8">
    <name type="scientific">Thraustotheca clavata</name>
    <dbReference type="NCBI Taxonomy" id="74557"/>
    <lineage>
        <taxon>Eukaryota</taxon>
        <taxon>Sar</taxon>
        <taxon>Stramenopiles</taxon>
        <taxon>Oomycota</taxon>
        <taxon>Saprolegniomycetes</taxon>
        <taxon>Saprolegniales</taxon>
        <taxon>Achlyaceae</taxon>
        <taxon>Thraustotheca</taxon>
    </lineage>
</organism>
<dbReference type="GO" id="GO:0008270">
    <property type="term" value="F:zinc ion binding"/>
    <property type="evidence" value="ECO:0007669"/>
    <property type="project" value="UniProtKB-KW"/>
</dbReference>
<dbReference type="SUPFAM" id="SSF64268">
    <property type="entry name" value="PX domain"/>
    <property type="match status" value="1"/>
</dbReference>
<reference evidence="7 8" key="1">
    <citation type="journal article" date="2014" name="Genome Biol. Evol.">
        <title>The secreted proteins of Achlya hypogyna and Thraustotheca clavata identify the ancestral oomycete secretome and reveal gene acquisitions by horizontal gene transfer.</title>
        <authorList>
            <person name="Misner I."/>
            <person name="Blouin N."/>
            <person name="Leonard G."/>
            <person name="Richards T.A."/>
            <person name="Lane C.E."/>
        </authorList>
    </citation>
    <scope>NUCLEOTIDE SEQUENCE [LARGE SCALE GENOMIC DNA]</scope>
    <source>
        <strain evidence="7 8">ATCC 34112</strain>
    </source>
</reference>
<dbReference type="Pfam" id="PF13639">
    <property type="entry name" value="zf-RING_2"/>
    <property type="match status" value="1"/>
</dbReference>
<dbReference type="Pfam" id="PF00787">
    <property type="entry name" value="PX"/>
    <property type="match status" value="1"/>
</dbReference>
<dbReference type="InterPro" id="IPR001841">
    <property type="entry name" value="Znf_RING"/>
</dbReference>
<dbReference type="Gene3D" id="3.30.40.10">
    <property type="entry name" value="Zinc/RING finger domain, C3HC4 (zinc finger)"/>
    <property type="match status" value="1"/>
</dbReference>
<dbReference type="InterPro" id="IPR001683">
    <property type="entry name" value="PX_dom"/>
</dbReference>
<dbReference type="GO" id="GO:0016567">
    <property type="term" value="P:protein ubiquitination"/>
    <property type="evidence" value="ECO:0007669"/>
    <property type="project" value="TreeGrafter"/>
</dbReference>
<dbReference type="EMBL" id="JNBS01002540">
    <property type="protein sequence ID" value="OQR90452.1"/>
    <property type="molecule type" value="Genomic_DNA"/>
</dbReference>
<dbReference type="InterPro" id="IPR036871">
    <property type="entry name" value="PX_dom_sf"/>
</dbReference>
<evidence type="ECO:0000256" key="4">
    <source>
        <dbReference type="PROSITE-ProRule" id="PRU00175"/>
    </source>
</evidence>
<dbReference type="InterPro" id="IPR013083">
    <property type="entry name" value="Znf_RING/FYVE/PHD"/>
</dbReference>
<keyword evidence="8" id="KW-1185">Reference proteome</keyword>
<sequence length="251" mass="28298">MTQPKDEIYFLAAARPLLARFPAPTSPTLAPWNAVNVPTDKDPISLSSLSLPSLPLIDVSIGSNDHHFGYFVQYEITLKCPFKSTAWTIYKRYSEFDAFRRQLKHFTANSAVEYILHLPFPKKVLDAEKPQVIADRMHWFQSFANHLWSMYIATILTCTASCGPSLMQLIGEFLQVPPNVLDVTFKNVSQLPEDICVVCLDELNADNVVGNVVELSCGHLFHRGCLQDWFAKSLICPICRSSVDHVTCLHQ</sequence>
<name>A0A1V9YXN3_9STRA</name>
<dbReference type="GO" id="GO:0035091">
    <property type="term" value="F:phosphatidylinositol binding"/>
    <property type="evidence" value="ECO:0007669"/>
    <property type="project" value="InterPro"/>
</dbReference>
<evidence type="ECO:0000259" key="5">
    <source>
        <dbReference type="PROSITE" id="PS50089"/>
    </source>
</evidence>
<dbReference type="PANTHER" id="PTHR45969">
    <property type="entry name" value="RING ZINC FINGER PROTEIN-RELATED"/>
    <property type="match status" value="1"/>
</dbReference>
<keyword evidence="1" id="KW-0479">Metal-binding</keyword>
<evidence type="ECO:0008006" key="9">
    <source>
        <dbReference type="Google" id="ProtNLM"/>
    </source>
</evidence>
<evidence type="ECO:0000256" key="1">
    <source>
        <dbReference type="ARBA" id="ARBA00022723"/>
    </source>
</evidence>
<evidence type="ECO:0000256" key="2">
    <source>
        <dbReference type="ARBA" id="ARBA00022771"/>
    </source>
</evidence>
<protein>
    <recommendedName>
        <fullName evidence="9">RING-type domain-containing protein</fullName>
    </recommendedName>
</protein>
<dbReference type="SUPFAM" id="SSF57850">
    <property type="entry name" value="RING/U-box"/>
    <property type="match status" value="1"/>
</dbReference>
<evidence type="ECO:0000313" key="7">
    <source>
        <dbReference type="EMBL" id="OQR90452.1"/>
    </source>
</evidence>
<dbReference type="AlphaFoldDB" id="A0A1V9YXN3"/>
<dbReference type="PROSITE" id="PS50195">
    <property type="entry name" value="PX"/>
    <property type="match status" value="1"/>
</dbReference>
<dbReference type="PANTHER" id="PTHR45969:SF69">
    <property type="entry name" value="FINGER DOMAIN PROTEIN, PUTATIVE (AFU_ORTHOLOGUE AFUA_3G12190)-RELATED"/>
    <property type="match status" value="1"/>
</dbReference>
<dbReference type="OrthoDB" id="72307at2759"/>
<keyword evidence="2 4" id="KW-0863">Zinc-finger</keyword>
<dbReference type="SMART" id="SM00184">
    <property type="entry name" value="RING"/>
    <property type="match status" value="1"/>
</dbReference>
<proteinExistence type="predicted"/>
<dbReference type="STRING" id="74557.A0A1V9YXN3"/>
<evidence type="ECO:0000256" key="3">
    <source>
        <dbReference type="ARBA" id="ARBA00022833"/>
    </source>
</evidence>
<comment type="caution">
    <text evidence="7">The sequence shown here is derived from an EMBL/GenBank/DDBJ whole genome shotgun (WGS) entry which is preliminary data.</text>
</comment>
<keyword evidence="3" id="KW-0862">Zinc</keyword>
<feature type="domain" description="PX" evidence="6">
    <location>
        <begin position="52"/>
        <end position="181"/>
    </location>
</feature>
<feature type="domain" description="RING-type" evidence="5">
    <location>
        <begin position="196"/>
        <end position="240"/>
    </location>
</feature>
<gene>
    <name evidence="7" type="ORF">THRCLA_09336</name>
</gene>
<dbReference type="Gene3D" id="3.30.1520.10">
    <property type="entry name" value="Phox-like domain"/>
    <property type="match status" value="1"/>
</dbReference>
<evidence type="ECO:0000313" key="8">
    <source>
        <dbReference type="Proteomes" id="UP000243217"/>
    </source>
</evidence>
<evidence type="ECO:0000259" key="6">
    <source>
        <dbReference type="PROSITE" id="PS50195"/>
    </source>
</evidence>
<accession>A0A1V9YXN3</accession>
<dbReference type="GO" id="GO:0061630">
    <property type="term" value="F:ubiquitin protein ligase activity"/>
    <property type="evidence" value="ECO:0007669"/>
    <property type="project" value="TreeGrafter"/>
</dbReference>